<dbReference type="EMBL" id="NCKV01013106">
    <property type="protein sequence ID" value="RWS21231.1"/>
    <property type="molecule type" value="Genomic_DNA"/>
</dbReference>
<dbReference type="Proteomes" id="UP000288716">
    <property type="component" value="Unassembled WGS sequence"/>
</dbReference>
<dbReference type="VEuPathDB" id="VectorBase:LDEU010809"/>
<dbReference type="Pfam" id="PF18517">
    <property type="entry name" value="LZ3wCH"/>
    <property type="match status" value="1"/>
</dbReference>
<evidence type="ECO:0000256" key="2">
    <source>
        <dbReference type="ARBA" id="ARBA00005981"/>
    </source>
</evidence>
<keyword evidence="4 5" id="KW-0539">Nucleus</keyword>
<evidence type="ECO:0000259" key="7">
    <source>
        <dbReference type="Pfam" id="PF03962"/>
    </source>
</evidence>
<organism evidence="9 10">
    <name type="scientific">Leptotrombidium deliense</name>
    <dbReference type="NCBI Taxonomy" id="299467"/>
    <lineage>
        <taxon>Eukaryota</taxon>
        <taxon>Metazoa</taxon>
        <taxon>Ecdysozoa</taxon>
        <taxon>Arthropoda</taxon>
        <taxon>Chelicerata</taxon>
        <taxon>Arachnida</taxon>
        <taxon>Acari</taxon>
        <taxon>Acariformes</taxon>
        <taxon>Trombidiformes</taxon>
        <taxon>Prostigmata</taxon>
        <taxon>Anystina</taxon>
        <taxon>Parasitengona</taxon>
        <taxon>Trombiculoidea</taxon>
        <taxon>Trombiculidae</taxon>
        <taxon>Leptotrombidium</taxon>
    </lineage>
</organism>
<feature type="domain" description="Mnd1 HTH" evidence="7">
    <location>
        <begin position="16"/>
        <end position="75"/>
    </location>
</feature>
<evidence type="ECO:0000256" key="1">
    <source>
        <dbReference type="ARBA" id="ARBA00004123"/>
    </source>
</evidence>
<dbReference type="GO" id="GO:0003690">
    <property type="term" value="F:double-stranded DNA binding"/>
    <property type="evidence" value="ECO:0007669"/>
    <property type="project" value="InterPro"/>
</dbReference>
<dbReference type="InterPro" id="IPR040453">
    <property type="entry name" value="Mnd1_HTH"/>
</dbReference>
<evidence type="ECO:0000256" key="5">
    <source>
        <dbReference type="PIRNR" id="PIRNR026991"/>
    </source>
</evidence>
<evidence type="ECO:0000256" key="3">
    <source>
        <dbReference type="ARBA" id="ARBA00023054"/>
    </source>
</evidence>
<keyword evidence="3 6" id="KW-0175">Coiled coil</keyword>
<accession>A0A443S187</accession>
<evidence type="ECO:0000259" key="8">
    <source>
        <dbReference type="Pfam" id="PF18517"/>
    </source>
</evidence>
<evidence type="ECO:0000256" key="6">
    <source>
        <dbReference type="SAM" id="Coils"/>
    </source>
</evidence>
<evidence type="ECO:0000313" key="10">
    <source>
        <dbReference type="Proteomes" id="UP000288716"/>
    </source>
</evidence>
<keyword evidence="10" id="KW-1185">Reference proteome</keyword>
<dbReference type="AlphaFoldDB" id="A0A443S187"/>
<name>A0A443S187_9ACAR</name>
<sequence length="206" mass="24189">MSKKKGLSLEEKRVRMLDLFHEKQEVFNLKELEKIAPVSKGITFKTVKEVVQSLVDDNLVESDKIGSSIYYWSFPSKAFTDKQKKLEDLQKKCDETEKKLTDVHKKLEVLKVEKKDTEERRQKAVKLAKLEKSIAEYSKYIEDNQHLDPDKLAEIKKESEVAKEAINRWTDNIFNIKSYAKRNMPCFDEESFNQSFGIPEDLDYEN</sequence>
<dbReference type="OrthoDB" id="273345at2759"/>
<dbReference type="InterPro" id="IPR040661">
    <property type="entry name" value="LZ3wCH"/>
</dbReference>
<comment type="similarity">
    <text evidence="2 5">Belongs to the MND1 family.</text>
</comment>
<protein>
    <recommendedName>
        <fullName evidence="5">Meiotic nuclear division protein 1 homolog</fullName>
    </recommendedName>
</protein>
<reference evidence="9 10" key="1">
    <citation type="journal article" date="2018" name="Gigascience">
        <title>Genomes of trombidid mites reveal novel predicted allergens and laterally-transferred genes associated with secondary metabolism.</title>
        <authorList>
            <person name="Dong X."/>
            <person name="Chaisiri K."/>
            <person name="Xia D."/>
            <person name="Armstrong S.D."/>
            <person name="Fang Y."/>
            <person name="Donnelly M.J."/>
            <person name="Kadowaki T."/>
            <person name="McGarry J.W."/>
            <person name="Darby A.C."/>
            <person name="Makepeace B.L."/>
        </authorList>
    </citation>
    <scope>NUCLEOTIDE SEQUENCE [LARGE SCALE GENOMIC DNA]</scope>
    <source>
        <strain evidence="9">UoL-UT</strain>
    </source>
</reference>
<evidence type="ECO:0000313" key="9">
    <source>
        <dbReference type="EMBL" id="RWS21231.1"/>
    </source>
</evidence>
<feature type="coiled-coil region" evidence="6">
    <location>
        <begin position="79"/>
        <end position="127"/>
    </location>
</feature>
<comment type="subcellular location">
    <subcellularLocation>
        <location evidence="1 5">Nucleus</location>
    </subcellularLocation>
</comment>
<comment type="function">
    <text evidence="5">Required for proper homologous chromosome pairing and efficient cross-over and intragenic recombination during meiosis.</text>
</comment>
<feature type="domain" description="Leucine zipper with capping helix" evidence="8">
    <location>
        <begin position="151"/>
        <end position="204"/>
    </location>
</feature>
<gene>
    <name evidence="9" type="ORF">B4U80_07518</name>
</gene>
<proteinExistence type="inferred from homology"/>
<dbReference type="Pfam" id="PF03962">
    <property type="entry name" value="Mnd1"/>
    <property type="match status" value="1"/>
</dbReference>
<evidence type="ECO:0000256" key="4">
    <source>
        <dbReference type="ARBA" id="ARBA00023242"/>
    </source>
</evidence>
<dbReference type="STRING" id="299467.A0A443S187"/>
<dbReference type="PIRSF" id="PIRSF026991">
    <property type="entry name" value="Mnd1"/>
    <property type="match status" value="1"/>
</dbReference>
<comment type="caution">
    <text evidence="9">The sequence shown here is derived from an EMBL/GenBank/DDBJ whole genome shotgun (WGS) entry which is preliminary data.</text>
</comment>
<dbReference type="InterPro" id="IPR005647">
    <property type="entry name" value="Mnd1"/>
</dbReference>
<dbReference type="GO" id="GO:0005634">
    <property type="term" value="C:nucleus"/>
    <property type="evidence" value="ECO:0007669"/>
    <property type="project" value="UniProtKB-SubCell"/>
</dbReference>
<dbReference type="GO" id="GO:0007131">
    <property type="term" value="P:reciprocal meiotic recombination"/>
    <property type="evidence" value="ECO:0007669"/>
    <property type="project" value="InterPro"/>
</dbReference>